<sequence>MSSNTALMEESDVALNFGEEDDLVNKDKKLIHPVAVFFHLFFRASALIAYLLCGLFSSSFITNFVVIILLLCMDFWTVKNISGRLLVGLRWWNYVDENGVSRWIYESRKGSGTIKISVAESRIFWLSLIVCQVLWAVFFFATIFQLSLKWFMVVVVGFLMNGANLYGYIRCRVGAKKNLSSVATNILSTKLFTSMLSSAASKATSGAGPSGATKE</sequence>
<dbReference type="KEGG" id="bgt:106052782"/>
<evidence type="ECO:0000256" key="4">
    <source>
        <dbReference type="ARBA" id="ARBA00022989"/>
    </source>
</evidence>
<evidence type="ECO:0000313" key="8">
    <source>
        <dbReference type="Proteomes" id="UP000076420"/>
    </source>
</evidence>
<dbReference type="PANTHER" id="PTHR13019:SF25">
    <property type="entry name" value="GOLGI APPARATUS MEMBRANE PROTEIN TVP23 HOMOLOG"/>
    <property type="match status" value="1"/>
</dbReference>
<accession>A0A2C9K657</accession>
<feature type="transmembrane region" description="Helical" evidence="6">
    <location>
        <begin position="58"/>
        <end position="76"/>
    </location>
</feature>
<dbReference type="STRING" id="6526.A0A2C9K657"/>
<dbReference type="GO" id="GO:0000139">
    <property type="term" value="C:Golgi membrane"/>
    <property type="evidence" value="ECO:0007669"/>
    <property type="project" value="TreeGrafter"/>
</dbReference>
<dbReference type="OrthoDB" id="2151161at2759"/>
<gene>
    <name evidence="7" type="primary">106052782</name>
</gene>
<evidence type="ECO:0000256" key="5">
    <source>
        <dbReference type="ARBA" id="ARBA00023136"/>
    </source>
</evidence>
<evidence type="ECO:0000313" key="7">
    <source>
        <dbReference type="EnsemblMetazoa" id="BGLB013858-PB"/>
    </source>
</evidence>
<dbReference type="GO" id="GO:0016192">
    <property type="term" value="P:vesicle-mediated transport"/>
    <property type="evidence" value="ECO:0007669"/>
    <property type="project" value="TreeGrafter"/>
</dbReference>
<proteinExistence type="inferred from homology"/>
<reference evidence="7" key="1">
    <citation type="submission" date="2020-05" db="UniProtKB">
        <authorList>
            <consortium name="EnsemblMetazoa"/>
        </authorList>
    </citation>
    <scope>IDENTIFICATION</scope>
    <source>
        <strain evidence="7">BB02</strain>
    </source>
</reference>
<dbReference type="VEuPathDB" id="VectorBase:BGLB013858"/>
<comment type="similarity">
    <text evidence="2 6">Belongs to the TVP23 family.</text>
</comment>
<dbReference type="Pfam" id="PF05832">
    <property type="entry name" value="DUF846"/>
    <property type="match status" value="1"/>
</dbReference>
<dbReference type="PANTHER" id="PTHR13019">
    <property type="entry name" value="GOLGI APPARATUS MEMBRANE PROTEIN TVP23"/>
    <property type="match status" value="1"/>
</dbReference>
<dbReference type="EnsemblMetazoa" id="BGLB013858-RB">
    <property type="protein sequence ID" value="BGLB013858-PB"/>
    <property type="gene ID" value="BGLB013858"/>
</dbReference>
<comment type="subcellular location">
    <subcellularLocation>
        <location evidence="1 6">Membrane</location>
        <topology evidence="1 6">Multi-pass membrane protein</topology>
    </subcellularLocation>
</comment>
<dbReference type="AlphaFoldDB" id="A0A2C9K657"/>
<protein>
    <recommendedName>
        <fullName evidence="6">Golgi apparatus membrane protein TVP23 homolog</fullName>
    </recommendedName>
</protein>
<evidence type="ECO:0000256" key="3">
    <source>
        <dbReference type="ARBA" id="ARBA00022692"/>
    </source>
</evidence>
<dbReference type="Proteomes" id="UP000076420">
    <property type="component" value="Unassembled WGS sequence"/>
</dbReference>
<keyword evidence="5 6" id="KW-0472">Membrane</keyword>
<organism evidence="7 8">
    <name type="scientific">Biomphalaria glabrata</name>
    <name type="common">Bloodfluke planorb</name>
    <name type="synonym">Freshwater snail</name>
    <dbReference type="NCBI Taxonomy" id="6526"/>
    <lineage>
        <taxon>Eukaryota</taxon>
        <taxon>Metazoa</taxon>
        <taxon>Spiralia</taxon>
        <taxon>Lophotrochozoa</taxon>
        <taxon>Mollusca</taxon>
        <taxon>Gastropoda</taxon>
        <taxon>Heterobranchia</taxon>
        <taxon>Euthyneura</taxon>
        <taxon>Panpulmonata</taxon>
        <taxon>Hygrophila</taxon>
        <taxon>Lymnaeoidea</taxon>
        <taxon>Planorbidae</taxon>
        <taxon>Biomphalaria</taxon>
    </lineage>
</organism>
<dbReference type="InterPro" id="IPR008564">
    <property type="entry name" value="TVP23-like"/>
</dbReference>
<evidence type="ECO:0000256" key="6">
    <source>
        <dbReference type="RuleBase" id="RU361206"/>
    </source>
</evidence>
<evidence type="ECO:0000256" key="1">
    <source>
        <dbReference type="ARBA" id="ARBA00004141"/>
    </source>
</evidence>
<feature type="transmembrane region" description="Helical" evidence="6">
    <location>
        <begin position="150"/>
        <end position="169"/>
    </location>
</feature>
<evidence type="ECO:0000256" key="2">
    <source>
        <dbReference type="ARBA" id="ARBA00005467"/>
    </source>
</evidence>
<name>A0A2C9K657_BIOGL</name>
<feature type="transmembrane region" description="Helical" evidence="6">
    <location>
        <begin position="123"/>
        <end position="144"/>
    </location>
</feature>
<dbReference type="GO" id="GO:0009306">
    <property type="term" value="P:protein secretion"/>
    <property type="evidence" value="ECO:0007669"/>
    <property type="project" value="TreeGrafter"/>
</dbReference>
<keyword evidence="4 6" id="KW-1133">Transmembrane helix</keyword>
<dbReference type="VEuPathDB" id="VectorBase:BGLAX_033911"/>
<keyword evidence="3 6" id="KW-0812">Transmembrane</keyword>